<organism evidence="3 4">
    <name type="scientific">Pseudomonas songnenensis</name>
    <dbReference type="NCBI Taxonomy" id="1176259"/>
    <lineage>
        <taxon>Bacteria</taxon>
        <taxon>Pseudomonadati</taxon>
        <taxon>Pseudomonadota</taxon>
        <taxon>Gammaproteobacteria</taxon>
        <taxon>Pseudomonadales</taxon>
        <taxon>Pseudomonadaceae</taxon>
        <taxon>Pseudomonas</taxon>
    </lineage>
</organism>
<feature type="region of interest" description="Disordered" evidence="2">
    <location>
        <begin position="1"/>
        <end position="20"/>
    </location>
</feature>
<comment type="caution">
    <text evidence="3">The sequence shown here is derived from an EMBL/GenBank/DDBJ whole genome shotgun (WGS) entry which is preliminary data.</text>
</comment>
<protein>
    <submittedName>
        <fullName evidence="3">Uncharacterized protein</fullName>
    </submittedName>
</protein>
<evidence type="ECO:0000313" key="3">
    <source>
        <dbReference type="EMBL" id="RYJ61240.1"/>
    </source>
</evidence>
<reference evidence="3 4" key="1">
    <citation type="submission" date="2019-01" db="EMBL/GenBank/DDBJ databases">
        <title>High-quality draft genome of. Pseudomonas songnenensis str. L103, a full-fledged denitrifier isolated from 100 meters deep aquifer in a heavily nitrogen fertilized agricultural area.</title>
        <authorList>
            <person name="Liu M."/>
            <person name="Liu B."/>
        </authorList>
    </citation>
    <scope>NUCLEOTIDE SEQUENCE [LARGE SCALE GENOMIC DNA]</scope>
    <source>
        <strain evidence="3 4">L103</strain>
    </source>
</reference>
<dbReference type="AlphaFoldDB" id="A0A482UEG9"/>
<evidence type="ECO:0000313" key="4">
    <source>
        <dbReference type="Proteomes" id="UP000282800"/>
    </source>
</evidence>
<feature type="coiled-coil region" evidence="1">
    <location>
        <begin position="27"/>
        <end position="54"/>
    </location>
</feature>
<evidence type="ECO:0000256" key="1">
    <source>
        <dbReference type="SAM" id="Coils"/>
    </source>
</evidence>
<dbReference type="RefSeq" id="WP_126189935.1">
    <property type="nucleotide sequence ID" value="NZ_RWYU02000006.1"/>
</dbReference>
<proteinExistence type="predicted"/>
<evidence type="ECO:0000256" key="2">
    <source>
        <dbReference type="SAM" id="MobiDB-lite"/>
    </source>
</evidence>
<dbReference type="Proteomes" id="UP000282800">
    <property type="component" value="Unassembled WGS sequence"/>
</dbReference>
<accession>A0A482UEG9</accession>
<dbReference type="EMBL" id="RWYU02000006">
    <property type="protein sequence ID" value="RYJ61240.1"/>
    <property type="molecule type" value="Genomic_DNA"/>
</dbReference>
<sequence>MTDAPLCARQAPARARLTKAQKTEINRKAHAAALEFEQQERQRLTKEALNAIANHSGESNE</sequence>
<name>A0A482UEG9_9PSED</name>
<gene>
    <name evidence="3" type="ORF">EJA06_015200</name>
</gene>
<keyword evidence="1" id="KW-0175">Coiled coil</keyword>